<dbReference type="OrthoDB" id="10057688at2759"/>
<protein>
    <recommendedName>
        <fullName evidence="1">DUF6729 domain-containing protein</fullName>
    </recommendedName>
</protein>
<dbReference type="Proteomes" id="UP000271974">
    <property type="component" value="Unassembled WGS sequence"/>
</dbReference>
<keyword evidence="3" id="KW-1185">Reference proteome</keyword>
<evidence type="ECO:0000313" key="3">
    <source>
        <dbReference type="Proteomes" id="UP000271974"/>
    </source>
</evidence>
<dbReference type="Pfam" id="PF20499">
    <property type="entry name" value="DUF6729"/>
    <property type="match status" value="1"/>
</dbReference>
<evidence type="ECO:0000259" key="1">
    <source>
        <dbReference type="Pfam" id="PF20499"/>
    </source>
</evidence>
<organism evidence="2 3">
    <name type="scientific">Elysia chlorotica</name>
    <name type="common">Eastern emerald elysia</name>
    <name type="synonym">Sea slug</name>
    <dbReference type="NCBI Taxonomy" id="188477"/>
    <lineage>
        <taxon>Eukaryota</taxon>
        <taxon>Metazoa</taxon>
        <taxon>Spiralia</taxon>
        <taxon>Lophotrochozoa</taxon>
        <taxon>Mollusca</taxon>
        <taxon>Gastropoda</taxon>
        <taxon>Heterobranchia</taxon>
        <taxon>Euthyneura</taxon>
        <taxon>Panpulmonata</taxon>
        <taxon>Sacoglossa</taxon>
        <taxon>Placobranchoidea</taxon>
        <taxon>Plakobranchidae</taxon>
        <taxon>Elysia</taxon>
    </lineage>
</organism>
<evidence type="ECO:0000313" key="2">
    <source>
        <dbReference type="EMBL" id="RUS74336.1"/>
    </source>
</evidence>
<dbReference type="InterPro" id="IPR046616">
    <property type="entry name" value="DUF6729"/>
</dbReference>
<dbReference type="AlphaFoldDB" id="A0A3S0ZC60"/>
<sequence>MRKEWLKTLPDEDHVWVSKALFTDSGKLKRDLRSMWYHPPQPAAVYSRPPGPPATPSVFFLWMPYPIWGYLFYPFECSQPGCARRQLHSCGLYKTVRRVIDQVDDYYMGTEYLECGRCHKSPGWSLELLDQLGYVVNNIISNKTNRVSVSLYGSYQSIKYHLLNKKMTSVQLFRRDDITYGPVDKSLVYHIQTAWQRRIKKDLVCVAQNKPTKKTAHQKCSQQISEISDISNKSSSKRATPDSDSLLDSVCLTSASPFTKVYK</sequence>
<feature type="domain" description="DUF6729" evidence="1">
    <location>
        <begin position="5"/>
        <end position="133"/>
    </location>
</feature>
<reference evidence="2 3" key="1">
    <citation type="submission" date="2019-01" db="EMBL/GenBank/DDBJ databases">
        <title>A draft genome assembly of the solar-powered sea slug Elysia chlorotica.</title>
        <authorList>
            <person name="Cai H."/>
            <person name="Li Q."/>
            <person name="Fang X."/>
            <person name="Li J."/>
            <person name="Curtis N.E."/>
            <person name="Altenburger A."/>
            <person name="Shibata T."/>
            <person name="Feng M."/>
            <person name="Maeda T."/>
            <person name="Schwartz J.A."/>
            <person name="Shigenobu S."/>
            <person name="Lundholm N."/>
            <person name="Nishiyama T."/>
            <person name="Yang H."/>
            <person name="Hasebe M."/>
            <person name="Li S."/>
            <person name="Pierce S.K."/>
            <person name="Wang J."/>
        </authorList>
    </citation>
    <scope>NUCLEOTIDE SEQUENCE [LARGE SCALE GENOMIC DNA]</scope>
    <source>
        <strain evidence="2">EC2010</strain>
        <tissue evidence="2">Whole organism of an adult</tissue>
    </source>
</reference>
<dbReference type="PANTHER" id="PTHR24401:SF29">
    <property type="entry name" value="SI:CH211-243P7.3-RELATED"/>
    <property type="match status" value="1"/>
</dbReference>
<name>A0A3S0ZC60_ELYCH</name>
<dbReference type="EMBL" id="RQTK01000841">
    <property type="protein sequence ID" value="RUS74336.1"/>
    <property type="molecule type" value="Genomic_DNA"/>
</dbReference>
<comment type="caution">
    <text evidence="2">The sequence shown here is derived from an EMBL/GenBank/DDBJ whole genome shotgun (WGS) entry which is preliminary data.</text>
</comment>
<gene>
    <name evidence="2" type="ORF">EGW08_017906</name>
</gene>
<accession>A0A3S0ZC60</accession>
<proteinExistence type="predicted"/>
<dbReference type="PANTHER" id="PTHR24401">
    <property type="entry name" value="SI:CH211-243P7.3-RELATED"/>
    <property type="match status" value="1"/>
</dbReference>